<evidence type="ECO:0000313" key="1">
    <source>
        <dbReference type="EMBL" id="MBX23548.1"/>
    </source>
</evidence>
<proteinExistence type="predicted"/>
<name>A0A2P2M017_RHIMU</name>
<reference evidence="1" key="1">
    <citation type="submission" date="2018-02" db="EMBL/GenBank/DDBJ databases">
        <title>Rhizophora mucronata_Transcriptome.</title>
        <authorList>
            <person name="Meera S.P."/>
            <person name="Sreeshan A."/>
            <person name="Augustine A."/>
        </authorList>
    </citation>
    <scope>NUCLEOTIDE SEQUENCE</scope>
    <source>
        <tissue evidence="1">Leaf</tissue>
    </source>
</reference>
<dbReference type="EMBL" id="GGEC01043064">
    <property type="protein sequence ID" value="MBX23548.1"/>
    <property type="molecule type" value="Transcribed_RNA"/>
</dbReference>
<sequence>MFQLITHCRLHTSHGTQNCNNKEVREQMECNAFI</sequence>
<organism evidence="1">
    <name type="scientific">Rhizophora mucronata</name>
    <name type="common">Asiatic mangrove</name>
    <dbReference type="NCBI Taxonomy" id="61149"/>
    <lineage>
        <taxon>Eukaryota</taxon>
        <taxon>Viridiplantae</taxon>
        <taxon>Streptophyta</taxon>
        <taxon>Embryophyta</taxon>
        <taxon>Tracheophyta</taxon>
        <taxon>Spermatophyta</taxon>
        <taxon>Magnoliopsida</taxon>
        <taxon>eudicotyledons</taxon>
        <taxon>Gunneridae</taxon>
        <taxon>Pentapetalae</taxon>
        <taxon>rosids</taxon>
        <taxon>fabids</taxon>
        <taxon>Malpighiales</taxon>
        <taxon>Rhizophoraceae</taxon>
        <taxon>Rhizophora</taxon>
    </lineage>
</organism>
<dbReference type="AlphaFoldDB" id="A0A2P2M017"/>
<protein>
    <submittedName>
        <fullName evidence="1">Uncharacterized protein</fullName>
    </submittedName>
</protein>
<accession>A0A2P2M017</accession>